<dbReference type="GO" id="GO:0008233">
    <property type="term" value="F:peptidase activity"/>
    <property type="evidence" value="ECO:0007669"/>
    <property type="project" value="UniProtKB-KW"/>
</dbReference>
<dbReference type="EMBL" id="CAWUOM010000054">
    <property type="protein sequence ID" value="CAK7269111.1"/>
    <property type="molecule type" value="Genomic_DNA"/>
</dbReference>
<dbReference type="InterPro" id="IPR003675">
    <property type="entry name" value="Rce1/LyrA-like_dom"/>
</dbReference>
<evidence type="ECO:0000256" key="7">
    <source>
        <dbReference type="ARBA" id="ARBA00022989"/>
    </source>
</evidence>
<dbReference type="Pfam" id="PF02517">
    <property type="entry name" value="Rce1-like"/>
    <property type="match status" value="1"/>
</dbReference>
<evidence type="ECO:0000313" key="13">
    <source>
        <dbReference type="EMBL" id="CAK7269111.1"/>
    </source>
</evidence>
<keyword evidence="4 11" id="KW-0812">Transmembrane</keyword>
<dbReference type="Proteomes" id="UP001642501">
    <property type="component" value="Unassembled WGS sequence"/>
</dbReference>
<keyword evidence="3 13" id="KW-0645">Protease</keyword>
<accession>A0ABP0DNE3</accession>
<evidence type="ECO:0000256" key="3">
    <source>
        <dbReference type="ARBA" id="ARBA00022670"/>
    </source>
</evidence>
<feature type="domain" description="CAAX prenyl protease 2/Lysostaphin resistance protein A-like" evidence="12">
    <location>
        <begin position="169"/>
        <end position="275"/>
    </location>
</feature>
<sequence length="347" mass="38671">MPAVQGLIDKYIFHKQQQEIPPPISTGFAVFTLIAYTIIYVAPFYLSSLTRPSATLSRDAPSVIRARITSVSLSCLICSVVTFLLLTGHGKEGDPTRLLNRDAIHMMGYFPIGLAETVNSLLLTAGLFLGPLFEHLLVERGWRAWVGLPTPDMPRARVLGPLFELEDWASWRNFVAGPVTEEVLFRGAAVPLLLLAHTPVRRTVLLSPVVFGLAHLHHAYEFSVTNPHVPKWQVAIRSLLQFAYTTLFGCYATFLYLRTGSLLAVCVVHSFCNSMGLPRFYGRVQREWNEGEEKPAIPSSSSSPPSAPQGNLLWTIAYYILLFVGAIYWYKHLWSQTESANALITIP</sequence>
<name>A0ABP0DNE3_9PEZI</name>
<comment type="similarity">
    <text evidence="2">Belongs to the peptidase U48 family.</text>
</comment>
<comment type="subcellular location">
    <subcellularLocation>
        <location evidence="1">Endoplasmic reticulum membrane</location>
        <topology evidence="1">Multi-pass membrane protein</topology>
    </subcellularLocation>
</comment>
<evidence type="ECO:0000256" key="2">
    <source>
        <dbReference type="ARBA" id="ARBA00006897"/>
    </source>
</evidence>
<protein>
    <recommendedName>
        <fullName evidence="10">intramembrane prenyl-peptidase Rce1</fullName>
        <ecNumber evidence="10">3.4.26.1</ecNumber>
    </recommendedName>
</protein>
<dbReference type="InterPro" id="IPR039731">
    <property type="entry name" value="Rce1"/>
</dbReference>
<feature type="transmembrane region" description="Helical" evidence="11">
    <location>
        <begin position="312"/>
        <end position="330"/>
    </location>
</feature>
<proteinExistence type="inferred from homology"/>
<keyword evidence="6" id="KW-0256">Endoplasmic reticulum</keyword>
<evidence type="ECO:0000256" key="9">
    <source>
        <dbReference type="ARBA" id="ARBA00047280"/>
    </source>
</evidence>
<evidence type="ECO:0000256" key="10">
    <source>
        <dbReference type="ARBA" id="ARBA00049729"/>
    </source>
</evidence>
<evidence type="ECO:0000256" key="5">
    <source>
        <dbReference type="ARBA" id="ARBA00022801"/>
    </source>
</evidence>
<evidence type="ECO:0000256" key="11">
    <source>
        <dbReference type="SAM" id="Phobius"/>
    </source>
</evidence>
<organism evidence="13 14">
    <name type="scientific">Sporothrix epigloea</name>
    <dbReference type="NCBI Taxonomy" id="1892477"/>
    <lineage>
        <taxon>Eukaryota</taxon>
        <taxon>Fungi</taxon>
        <taxon>Dikarya</taxon>
        <taxon>Ascomycota</taxon>
        <taxon>Pezizomycotina</taxon>
        <taxon>Sordariomycetes</taxon>
        <taxon>Sordariomycetidae</taxon>
        <taxon>Ophiostomatales</taxon>
        <taxon>Ophiostomataceae</taxon>
        <taxon>Sporothrix</taxon>
    </lineage>
</organism>
<dbReference type="EC" id="3.4.26.1" evidence="10"/>
<keyword evidence="14" id="KW-1185">Reference proteome</keyword>
<evidence type="ECO:0000256" key="1">
    <source>
        <dbReference type="ARBA" id="ARBA00004477"/>
    </source>
</evidence>
<keyword evidence="8 11" id="KW-0472">Membrane</keyword>
<feature type="transmembrane region" description="Helical" evidence="11">
    <location>
        <begin position="28"/>
        <end position="47"/>
    </location>
</feature>
<dbReference type="PANTHER" id="PTHR13046:SF0">
    <property type="entry name" value="CAAX PRENYL PROTEASE 2"/>
    <property type="match status" value="1"/>
</dbReference>
<evidence type="ECO:0000256" key="8">
    <source>
        <dbReference type="ARBA" id="ARBA00023136"/>
    </source>
</evidence>
<dbReference type="PANTHER" id="PTHR13046">
    <property type="entry name" value="PROTEASE U48 CAAX PRENYL PROTEASE RCE1"/>
    <property type="match status" value="1"/>
</dbReference>
<evidence type="ECO:0000256" key="6">
    <source>
        <dbReference type="ARBA" id="ARBA00022824"/>
    </source>
</evidence>
<feature type="transmembrane region" description="Helical" evidence="11">
    <location>
        <begin position="108"/>
        <end position="133"/>
    </location>
</feature>
<keyword evidence="7 11" id="KW-1133">Transmembrane helix</keyword>
<comment type="catalytic activity">
    <reaction evidence="9">
        <text>Hydrolyzes the peptide bond -P2-(S-farnesyl or geranylgeranyl)C-P1'-P2'-P3'-COOH where P1' and P2' are amino acids with aliphatic sidechains and P3' is any C-terminal residue.</text>
        <dbReference type="EC" id="3.4.26.1"/>
    </reaction>
</comment>
<gene>
    <name evidence="13" type="primary">RCE1</name>
    <name evidence="13" type="ORF">SEPCBS57363_003439</name>
</gene>
<keyword evidence="5" id="KW-0378">Hydrolase</keyword>
<evidence type="ECO:0000259" key="12">
    <source>
        <dbReference type="Pfam" id="PF02517"/>
    </source>
</evidence>
<evidence type="ECO:0000313" key="14">
    <source>
        <dbReference type="Proteomes" id="UP001642501"/>
    </source>
</evidence>
<dbReference type="GO" id="GO:0006508">
    <property type="term" value="P:proteolysis"/>
    <property type="evidence" value="ECO:0007669"/>
    <property type="project" value="UniProtKB-KW"/>
</dbReference>
<reference evidence="13 14" key="1">
    <citation type="submission" date="2024-01" db="EMBL/GenBank/DDBJ databases">
        <authorList>
            <person name="Allen C."/>
            <person name="Tagirdzhanova G."/>
        </authorList>
    </citation>
    <scope>NUCLEOTIDE SEQUENCE [LARGE SCALE GENOMIC DNA]</scope>
    <source>
        <strain evidence="13 14">CBS 573.63</strain>
    </source>
</reference>
<comment type="caution">
    <text evidence="13">The sequence shown here is derived from an EMBL/GenBank/DDBJ whole genome shotgun (WGS) entry which is preliminary data.</text>
</comment>
<feature type="transmembrane region" description="Helical" evidence="11">
    <location>
        <begin position="68"/>
        <end position="88"/>
    </location>
</feature>
<evidence type="ECO:0000256" key="4">
    <source>
        <dbReference type="ARBA" id="ARBA00022692"/>
    </source>
</evidence>